<proteinExistence type="predicted"/>
<evidence type="ECO:0000313" key="1">
    <source>
        <dbReference type="EMBL" id="KAH1091609.1"/>
    </source>
</evidence>
<gene>
    <name evidence="1" type="ORF">J1N35_018866</name>
</gene>
<comment type="caution">
    <text evidence="1">The sequence shown here is derived from an EMBL/GenBank/DDBJ whole genome shotgun (WGS) entry which is preliminary data.</text>
</comment>
<accession>A0A9D3VQB7</accession>
<organism evidence="1 2">
    <name type="scientific">Gossypium stocksii</name>
    <dbReference type="NCBI Taxonomy" id="47602"/>
    <lineage>
        <taxon>Eukaryota</taxon>
        <taxon>Viridiplantae</taxon>
        <taxon>Streptophyta</taxon>
        <taxon>Embryophyta</taxon>
        <taxon>Tracheophyta</taxon>
        <taxon>Spermatophyta</taxon>
        <taxon>Magnoliopsida</taxon>
        <taxon>eudicotyledons</taxon>
        <taxon>Gunneridae</taxon>
        <taxon>Pentapetalae</taxon>
        <taxon>rosids</taxon>
        <taxon>malvids</taxon>
        <taxon>Malvales</taxon>
        <taxon>Malvaceae</taxon>
        <taxon>Malvoideae</taxon>
        <taxon>Gossypium</taxon>
    </lineage>
</organism>
<reference evidence="1 2" key="1">
    <citation type="journal article" date="2021" name="Plant Biotechnol. J.">
        <title>Multi-omics assisted identification of the key and species-specific regulatory components of drought-tolerant mechanisms in Gossypium stocksii.</title>
        <authorList>
            <person name="Yu D."/>
            <person name="Ke L."/>
            <person name="Zhang D."/>
            <person name="Wu Y."/>
            <person name="Sun Y."/>
            <person name="Mei J."/>
            <person name="Sun J."/>
            <person name="Sun Y."/>
        </authorList>
    </citation>
    <scope>NUCLEOTIDE SEQUENCE [LARGE SCALE GENOMIC DNA]</scope>
    <source>
        <strain evidence="2">cv. E1</strain>
        <tissue evidence="1">Leaf</tissue>
    </source>
</reference>
<keyword evidence="2" id="KW-1185">Reference proteome</keyword>
<dbReference type="EMBL" id="JAIQCV010000006">
    <property type="protein sequence ID" value="KAH1091609.1"/>
    <property type="molecule type" value="Genomic_DNA"/>
</dbReference>
<sequence>TWSYTGSHVKSMPYPRHGLTLTLIYQGRCQVPNMVLHWLSSIRADAMSQTWSYTG</sequence>
<dbReference type="AlphaFoldDB" id="A0A9D3VQB7"/>
<protein>
    <submittedName>
        <fullName evidence="1">Uncharacterized protein</fullName>
    </submittedName>
</protein>
<evidence type="ECO:0000313" key="2">
    <source>
        <dbReference type="Proteomes" id="UP000828251"/>
    </source>
</evidence>
<feature type="non-terminal residue" evidence="1">
    <location>
        <position position="1"/>
    </location>
</feature>
<name>A0A9D3VQB7_9ROSI</name>
<dbReference type="Proteomes" id="UP000828251">
    <property type="component" value="Unassembled WGS sequence"/>
</dbReference>